<feature type="compositionally biased region" description="Basic and acidic residues" evidence="5">
    <location>
        <begin position="49"/>
        <end position="79"/>
    </location>
</feature>
<accession>A0AAD9DWT1</accession>
<dbReference type="GO" id="GO:0008289">
    <property type="term" value="F:lipid binding"/>
    <property type="evidence" value="ECO:0007669"/>
    <property type="project" value="UniProtKB-KW"/>
</dbReference>
<feature type="region of interest" description="Disordered" evidence="5">
    <location>
        <begin position="40"/>
        <end position="80"/>
    </location>
</feature>
<comment type="similarity">
    <text evidence="1">Belongs to the PDE6D/unc-119 family.</text>
</comment>
<keyword evidence="8" id="KW-1185">Reference proteome</keyword>
<evidence type="ECO:0000256" key="4">
    <source>
        <dbReference type="ARBA" id="ARBA00023121"/>
    </source>
</evidence>
<dbReference type="InterPro" id="IPR008015">
    <property type="entry name" value="PDED_dom"/>
</dbReference>
<evidence type="ECO:0000256" key="1">
    <source>
        <dbReference type="ARBA" id="ARBA00008102"/>
    </source>
</evidence>
<keyword evidence="3" id="KW-0653">Protein transport</keyword>
<dbReference type="PANTHER" id="PTHR12951">
    <property type="entry name" value="RETINAL PROTEIN 4"/>
    <property type="match status" value="1"/>
</dbReference>
<dbReference type="Gene3D" id="2.70.50.40">
    <property type="entry name" value="GMP phosphodiesterase, delta subunit"/>
    <property type="match status" value="1"/>
</dbReference>
<evidence type="ECO:0000259" key="6">
    <source>
        <dbReference type="Pfam" id="PF05351"/>
    </source>
</evidence>
<gene>
    <name evidence="7" type="ORF">P4O66_007808</name>
</gene>
<dbReference type="GO" id="GO:0007601">
    <property type="term" value="P:visual perception"/>
    <property type="evidence" value="ECO:0007669"/>
    <property type="project" value="TreeGrafter"/>
</dbReference>
<dbReference type="GO" id="GO:0045171">
    <property type="term" value="C:intercellular bridge"/>
    <property type="evidence" value="ECO:0007669"/>
    <property type="project" value="TreeGrafter"/>
</dbReference>
<sequence>IKLIRGKSRLDVGLCSTLQTHSQIRNRRWSRGWSRAERRRCGAGEMDGEEAKERESDEAKEREMASSRGEREEVSREAEAQGVEEWNGLLYDATVERRRRRSEEGDPGLQQESGNPVTPHYVLTLPGYSKRYLCSPEDNIYNINFCRFRIRDLTRGHVILDLKKHCTTEIKDVKDLEAGRFIRYRFTPDFLNLREIGATLEFTVGSKAVRRFRLIEKLYFREILLKTFDFEIGFCIPDSRNTCEHIYCLPDLDSHTIEEMIAHPFETCSDSFYFVNNKLIMHHKAEYSFSEGMDKTELTPPHMAM</sequence>
<dbReference type="GO" id="GO:0000922">
    <property type="term" value="C:spindle pole"/>
    <property type="evidence" value="ECO:0007669"/>
    <property type="project" value="TreeGrafter"/>
</dbReference>
<dbReference type="SUPFAM" id="SSF81296">
    <property type="entry name" value="E set domains"/>
    <property type="match status" value="1"/>
</dbReference>
<evidence type="ECO:0000313" key="8">
    <source>
        <dbReference type="Proteomes" id="UP001239994"/>
    </source>
</evidence>
<dbReference type="PANTHER" id="PTHR12951:SF6">
    <property type="entry name" value="PROTEIN UNC-119 HOMOLOG B"/>
    <property type="match status" value="1"/>
</dbReference>
<dbReference type="GO" id="GO:0005813">
    <property type="term" value="C:centrosome"/>
    <property type="evidence" value="ECO:0007669"/>
    <property type="project" value="TreeGrafter"/>
</dbReference>
<evidence type="ECO:0000256" key="3">
    <source>
        <dbReference type="ARBA" id="ARBA00022927"/>
    </source>
</evidence>
<dbReference type="FunFam" id="2.70.50.40:FF:000003">
    <property type="entry name" value="UNC119 homologue, putative"/>
    <property type="match status" value="1"/>
</dbReference>
<feature type="domain" description="GMP phosphodiesterase delta subunit" evidence="6">
    <location>
        <begin position="137"/>
        <end position="289"/>
    </location>
</feature>
<dbReference type="GO" id="GO:0007399">
    <property type="term" value="P:nervous system development"/>
    <property type="evidence" value="ECO:0007669"/>
    <property type="project" value="TreeGrafter"/>
</dbReference>
<dbReference type="InterPro" id="IPR014756">
    <property type="entry name" value="Ig_E-set"/>
</dbReference>
<dbReference type="AlphaFoldDB" id="A0AAD9DWT1"/>
<dbReference type="EMBL" id="JAROKS010000012">
    <property type="protein sequence ID" value="KAK1798345.1"/>
    <property type="molecule type" value="Genomic_DNA"/>
</dbReference>
<feature type="non-terminal residue" evidence="7">
    <location>
        <position position="1"/>
    </location>
</feature>
<dbReference type="InterPro" id="IPR051519">
    <property type="entry name" value="PDE6D_unc-119_myristoyl-bd"/>
</dbReference>
<keyword evidence="2" id="KW-0813">Transport</keyword>
<name>A0AAD9DWT1_9TELE</name>
<evidence type="ECO:0000313" key="7">
    <source>
        <dbReference type="EMBL" id="KAK1798345.1"/>
    </source>
</evidence>
<dbReference type="Pfam" id="PF05351">
    <property type="entry name" value="GMP_PDE_delta"/>
    <property type="match status" value="1"/>
</dbReference>
<dbReference type="GO" id="GO:1900186">
    <property type="term" value="P:negative regulation of clathrin-dependent endocytosis"/>
    <property type="evidence" value="ECO:0007669"/>
    <property type="project" value="TreeGrafter"/>
</dbReference>
<organism evidence="7 8">
    <name type="scientific">Electrophorus voltai</name>
    <dbReference type="NCBI Taxonomy" id="2609070"/>
    <lineage>
        <taxon>Eukaryota</taxon>
        <taxon>Metazoa</taxon>
        <taxon>Chordata</taxon>
        <taxon>Craniata</taxon>
        <taxon>Vertebrata</taxon>
        <taxon>Euteleostomi</taxon>
        <taxon>Actinopterygii</taxon>
        <taxon>Neopterygii</taxon>
        <taxon>Teleostei</taxon>
        <taxon>Ostariophysi</taxon>
        <taxon>Gymnotiformes</taxon>
        <taxon>Gymnotoidei</taxon>
        <taxon>Gymnotidae</taxon>
        <taxon>Electrophorus</taxon>
    </lineage>
</organism>
<comment type="caution">
    <text evidence="7">The sequence shown here is derived from an EMBL/GenBank/DDBJ whole genome shotgun (WGS) entry which is preliminary data.</text>
</comment>
<dbReference type="InterPro" id="IPR037036">
    <property type="entry name" value="PDED_dom_sf"/>
</dbReference>
<proteinExistence type="inferred from homology"/>
<dbReference type="GO" id="GO:0051233">
    <property type="term" value="C:spindle midzone"/>
    <property type="evidence" value="ECO:0007669"/>
    <property type="project" value="TreeGrafter"/>
</dbReference>
<keyword evidence="4" id="KW-0446">Lipid-binding</keyword>
<dbReference type="GO" id="GO:0000281">
    <property type="term" value="P:mitotic cytokinesis"/>
    <property type="evidence" value="ECO:0007669"/>
    <property type="project" value="TreeGrafter"/>
</dbReference>
<reference evidence="7" key="1">
    <citation type="submission" date="2023-03" db="EMBL/GenBank/DDBJ databases">
        <title>Electrophorus voltai genome.</title>
        <authorList>
            <person name="Bian C."/>
        </authorList>
    </citation>
    <scope>NUCLEOTIDE SEQUENCE</scope>
    <source>
        <strain evidence="7">CB-2022</strain>
        <tissue evidence="7">Muscle</tissue>
    </source>
</reference>
<dbReference type="Proteomes" id="UP001239994">
    <property type="component" value="Unassembled WGS sequence"/>
</dbReference>
<evidence type="ECO:0000256" key="2">
    <source>
        <dbReference type="ARBA" id="ARBA00022448"/>
    </source>
</evidence>
<evidence type="ECO:0000256" key="5">
    <source>
        <dbReference type="SAM" id="MobiDB-lite"/>
    </source>
</evidence>
<dbReference type="GO" id="GO:0042953">
    <property type="term" value="P:lipoprotein transport"/>
    <property type="evidence" value="ECO:0007669"/>
    <property type="project" value="TreeGrafter"/>
</dbReference>
<dbReference type="GO" id="GO:2001287">
    <property type="term" value="P:negative regulation of caveolin-mediated endocytosis"/>
    <property type="evidence" value="ECO:0007669"/>
    <property type="project" value="TreeGrafter"/>
</dbReference>
<protein>
    <recommendedName>
        <fullName evidence="6">GMP phosphodiesterase delta subunit domain-containing protein</fullName>
    </recommendedName>
</protein>